<dbReference type="OrthoDB" id="335750at2"/>
<evidence type="ECO:0000256" key="2">
    <source>
        <dbReference type="ARBA" id="ARBA00005001"/>
    </source>
</evidence>
<dbReference type="InterPro" id="IPR014756">
    <property type="entry name" value="Ig_E-set"/>
</dbReference>
<dbReference type="PANTHER" id="PTHR30504:SF2">
    <property type="entry name" value="GLUCANS BIOSYNTHESIS PROTEIN G"/>
    <property type="match status" value="1"/>
</dbReference>
<feature type="domain" description="Glucan biosynthesis periplasmic MdoG C-terminal" evidence="5">
    <location>
        <begin position="33"/>
        <end position="505"/>
    </location>
</feature>
<dbReference type="InterPro" id="IPR011013">
    <property type="entry name" value="Gal_mutarotase_sf_dom"/>
</dbReference>
<comment type="similarity">
    <text evidence="3">Belongs to the OpgD/OpgG family.</text>
</comment>
<dbReference type="Pfam" id="PF04349">
    <property type="entry name" value="MdoG"/>
    <property type="match status" value="1"/>
</dbReference>
<dbReference type="RefSeq" id="WP_145195415.1">
    <property type="nucleotide sequence ID" value="NZ_CP036434.1"/>
</dbReference>
<dbReference type="AlphaFoldDB" id="A0A518ENX8"/>
<name>A0A518ENX8_9BACT</name>
<dbReference type="GO" id="GO:0030288">
    <property type="term" value="C:outer membrane-bounded periplasmic space"/>
    <property type="evidence" value="ECO:0007669"/>
    <property type="project" value="TreeGrafter"/>
</dbReference>
<dbReference type="GO" id="GO:0051274">
    <property type="term" value="P:beta-glucan biosynthetic process"/>
    <property type="evidence" value="ECO:0007669"/>
    <property type="project" value="TreeGrafter"/>
</dbReference>
<dbReference type="InterPro" id="IPR014438">
    <property type="entry name" value="Glucan_biosyn_MdoG/MdoD"/>
</dbReference>
<dbReference type="UniPathway" id="UPA00637"/>
<dbReference type="Gene3D" id="2.60.40.10">
    <property type="entry name" value="Immunoglobulins"/>
    <property type="match status" value="1"/>
</dbReference>
<dbReference type="PANTHER" id="PTHR30504">
    <property type="entry name" value="GLUCANS BIOSYNTHESIS PROTEIN"/>
    <property type="match status" value="1"/>
</dbReference>
<evidence type="ECO:0000313" key="6">
    <source>
        <dbReference type="EMBL" id="QDV05797.1"/>
    </source>
</evidence>
<dbReference type="SUPFAM" id="SSF81296">
    <property type="entry name" value="E set domains"/>
    <property type="match status" value="1"/>
</dbReference>
<evidence type="ECO:0000256" key="4">
    <source>
        <dbReference type="ARBA" id="ARBA00022764"/>
    </source>
</evidence>
<comment type="subcellular location">
    <subcellularLocation>
        <location evidence="1">Periplasm</location>
    </subcellularLocation>
</comment>
<dbReference type="GO" id="GO:0030246">
    <property type="term" value="F:carbohydrate binding"/>
    <property type="evidence" value="ECO:0007669"/>
    <property type="project" value="InterPro"/>
</dbReference>
<dbReference type="Gene3D" id="2.70.98.10">
    <property type="match status" value="1"/>
</dbReference>
<keyword evidence="4" id="KW-0574">Periplasm</keyword>
<dbReference type="Proteomes" id="UP000320390">
    <property type="component" value="Chromosome"/>
</dbReference>
<accession>A0A518ENX8</accession>
<keyword evidence="7" id="KW-1185">Reference proteome</keyword>
<dbReference type="SUPFAM" id="SSF74650">
    <property type="entry name" value="Galactose mutarotase-like"/>
    <property type="match status" value="1"/>
</dbReference>
<dbReference type="InterPro" id="IPR014718">
    <property type="entry name" value="GH-type_carb-bd"/>
</dbReference>
<gene>
    <name evidence="6" type="primary">mdoG</name>
    <name evidence="6" type="ORF">Poly30_12990</name>
</gene>
<dbReference type="InterPro" id="IPR007444">
    <property type="entry name" value="Glucan_biosyn_MdoG_C"/>
</dbReference>
<comment type="pathway">
    <text evidence="2">Glycan metabolism; osmoregulated periplasmic glucan (OPG) biosynthesis.</text>
</comment>
<evidence type="ECO:0000313" key="7">
    <source>
        <dbReference type="Proteomes" id="UP000320390"/>
    </source>
</evidence>
<evidence type="ECO:0000259" key="5">
    <source>
        <dbReference type="Pfam" id="PF04349"/>
    </source>
</evidence>
<organism evidence="6 7">
    <name type="scientific">Saltatorellus ferox</name>
    <dbReference type="NCBI Taxonomy" id="2528018"/>
    <lineage>
        <taxon>Bacteria</taxon>
        <taxon>Pseudomonadati</taxon>
        <taxon>Planctomycetota</taxon>
        <taxon>Planctomycetia</taxon>
        <taxon>Planctomycetia incertae sedis</taxon>
        <taxon>Saltatorellus</taxon>
    </lineage>
</organism>
<evidence type="ECO:0000256" key="3">
    <source>
        <dbReference type="ARBA" id="ARBA00009284"/>
    </source>
</evidence>
<sequence>MTITTFAVFAALAASQPASVPQDADVVDAEALMHRRAQELSTQPARKLAIDLPDPYQSLDYDAYRSIRPDTGRRLWGAEDSFFSAEPLHLGGQYRVPVRLDIWMEEPVEPRLRPIAYEPGLFLFPDGLQPLESGSGFAGWRLLSRDPIVDEPAEFLVFHGASYFRAVGRDHGFGTSARAVALRTADPSGEEFPSITRLSLEEPGSDDRSLTIHALLESESFAGVMSMVATPGEETVMDVVVTLYPRRELKLAGIAPLTSMFLFDKGFDARRFDDFRAAVHDADGLQMITGTGERLWRPLTNPSKLQVSAFADSNPRAFGLMQRNRKFEDFGDTEARYERRPSVWIEPSSEGGGWGKGAVTLVEIPSKTEFNDNVVAFWRPETPLAPDQPHRFAYRVRWSDDAPDGAKLMRVVETATGLAPNTGKRLFVIDFEGTGDEPLDVSGLEVETVASTGGVRQARVEALPGGRACRATLEFEPGDGADVSELSLRLTREGKAASERWMHRWTR</sequence>
<dbReference type="EMBL" id="CP036434">
    <property type="protein sequence ID" value="QDV05797.1"/>
    <property type="molecule type" value="Genomic_DNA"/>
</dbReference>
<evidence type="ECO:0000256" key="1">
    <source>
        <dbReference type="ARBA" id="ARBA00004418"/>
    </source>
</evidence>
<protein>
    <submittedName>
        <fullName evidence="6">Glucans biosynthesis protein G</fullName>
    </submittedName>
</protein>
<proteinExistence type="inferred from homology"/>
<reference evidence="6 7" key="1">
    <citation type="submission" date="2019-02" db="EMBL/GenBank/DDBJ databases">
        <title>Deep-cultivation of Planctomycetes and their phenomic and genomic characterization uncovers novel biology.</title>
        <authorList>
            <person name="Wiegand S."/>
            <person name="Jogler M."/>
            <person name="Boedeker C."/>
            <person name="Pinto D."/>
            <person name="Vollmers J."/>
            <person name="Rivas-Marin E."/>
            <person name="Kohn T."/>
            <person name="Peeters S.H."/>
            <person name="Heuer A."/>
            <person name="Rast P."/>
            <person name="Oberbeckmann S."/>
            <person name="Bunk B."/>
            <person name="Jeske O."/>
            <person name="Meyerdierks A."/>
            <person name="Storesund J.E."/>
            <person name="Kallscheuer N."/>
            <person name="Luecker S."/>
            <person name="Lage O.M."/>
            <person name="Pohl T."/>
            <person name="Merkel B.J."/>
            <person name="Hornburger P."/>
            <person name="Mueller R.-W."/>
            <person name="Bruemmer F."/>
            <person name="Labrenz M."/>
            <person name="Spormann A.M."/>
            <person name="Op den Camp H."/>
            <person name="Overmann J."/>
            <person name="Amann R."/>
            <person name="Jetten M.S.M."/>
            <person name="Mascher T."/>
            <person name="Medema M.H."/>
            <person name="Devos D.P."/>
            <person name="Kaster A.-K."/>
            <person name="Ovreas L."/>
            <person name="Rohde M."/>
            <person name="Galperin M.Y."/>
            <person name="Jogler C."/>
        </authorList>
    </citation>
    <scope>NUCLEOTIDE SEQUENCE [LARGE SCALE GENOMIC DNA]</scope>
    <source>
        <strain evidence="6 7">Poly30</strain>
    </source>
</reference>
<dbReference type="PIRSF" id="PIRSF006281">
    <property type="entry name" value="MdoG"/>
    <property type="match status" value="1"/>
</dbReference>
<dbReference type="GO" id="GO:0003824">
    <property type="term" value="F:catalytic activity"/>
    <property type="evidence" value="ECO:0007669"/>
    <property type="project" value="InterPro"/>
</dbReference>
<dbReference type="InterPro" id="IPR013783">
    <property type="entry name" value="Ig-like_fold"/>
</dbReference>